<dbReference type="AlphaFoldDB" id="A0AAD1W2U8"/>
<protein>
    <submittedName>
        <fullName evidence="2">Uncharacterized protein</fullName>
    </submittedName>
</protein>
<feature type="compositionally biased region" description="Polar residues" evidence="1">
    <location>
        <begin position="9"/>
        <end position="23"/>
    </location>
</feature>
<dbReference type="EMBL" id="OW240915">
    <property type="protein sequence ID" value="CAH2281987.1"/>
    <property type="molecule type" value="Genomic_DNA"/>
</dbReference>
<dbReference type="Proteomes" id="UP001295444">
    <property type="component" value="Chromosome 04"/>
</dbReference>
<feature type="compositionally biased region" description="Polar residues" evidence="1">
    <location>
        <begin position="46"/>
        <end position="57"/>
    </location>
</feature>
<organism evidence="2 3">
    <name type="scientific">Pelobates cultripes</name>
    <name type="common">Western spadefoot toad</name>
    <dbReference type="NCBI Taxonomy" id="61616"/>
    <lineage>
        <taxon>Eukaryota</taxon>
        <taxon>Metazoa</taxon>
        <taxon>Chordata</taxon>
        <taxon>Craniata</taxon>
        <taxon>Vertebrata</taxon>
        <taxon>Euteleostomi</taxon>
        <taxon>Amphibia</taxon>
        <taxon>Batrachia</taxon>
        <taxon>Anura</taxon>
        <taxon>Pelobatoidea</taxon>
        <taxon>Pelobatidae</taxon>
        <taxon>Pelobates</taxon>
    </lineage>
</organism>
<reference evidence="2" key="1">
    <citation type="submission" date="2022-03" db="EMBL/GenBank/DDBJ databases">
        <authorList>
            <person name="Alioto T."/>
            <person name="Alioto T."/>
            <person name="Gomez Garrido J."/>
        </authorList>
    </citation>
    <scope>NUCLEOTIDE SEQUENCE</scope>
</reference>
<evidence type="ECO:0000313" key="2">
    <source>
        <dbReference type="EMBL" id="CAH2281987.1"/>
    </source>
</evidence>
<accession>A0AAD1W2U8</accession>
<keyword evidence="3" id="KW-1185">Reference proteome</keyword>
<feature type="region of interest" description="Disordered" evidence="1">
    <location>
        <begin position="1"/>
        <end position="59"/>
    </location>
</feature>
<feature type="region of interest" description="Disordered" evidence="1">
    <location>
        <begin position="134"/>
        <end position="201"/>
    </location>
</feature>
<evidence type="ECO:0000313" key="3">
    <source>
        <dbReference type="Proteomes" id="UP001295444"/>
    </source>
</evidence>
<proteinExistence type="predicted"/>
<gene>
    <name evidence="2" type="ORF">PECUL_23A045560</name>
</gene>
<sequence length="219" mass="23074">MGRTKRQDGSQTPRAHPSSSQTGPIDGYVAPSTAGHREAAGANMADSPTRSLTSEQAEPSLADISADIRALAVTMVTKEDMRALSDTLHAAIRTEVTSLRAEITTQATRMQAAESTVQAMGDRLEATNTAIHRGHRLDPGADGPETRAPNSWPAAKKERQHAKAPTDPQATGAHGPGGVKIGIPPAPTRQGGQTTTRAPYPSLQILAEPRVTLCTAEHR</sequence>
<name>A0AAD1W2U8_PELCU</name>
<evidence type="ECO:0000256" key="1">
    <source>
        <dbReference type="SAM" id="MobiDB-lite"/>
    </source>
</evidence>